<name>A0A2W5TA10_ANCNO</name>
<keyword evidence="4" id="KW-0285">Flavoprotein</keyword>
<evidence type="ECO:0000256" key="7">
    <source>
        <dbReference type="ARBA" id="ARBA00023033"/>
    </source>
</evidence>
<dbReference type="AlphaFoldDB" id="A0A2W5TA10"/>
<dbReference type="InterPro" id="IPR010971">
    <property type="entry name" value="UbiH/COQ6"/>
</dbReference>
<comment type="similarity">
    <text evidence="3">Belongs to the UbiH/COQ6 family.</text>
</comment>
<evidence type="ECO:0000259" key="8">
    <source>
        <dbReference type="Pfam" id="PF01494"/>
    </source>
</evidence>
<comment type="caution">
    <text evidence="9">The sequence shown here is derived from an EMBL/GenBank/DDBJ whole genome shotgun (WGS) entry which is preliminary data.</text>
</comment>
<dbReference type="Gene3D" id="3.50.50.60">
    <property type="entry name" value="FAD/NAD(P)-binding domain"/>
    <property type="match status" value="2"/>
</dbReference>
<proteinExistence type="inferred from homology"/>
<accession>A0A2W5TA10</accession>
<comment type="pathway">
    <text evidence="2">Cofactor biosynthesis; ubiquinone biosynthesis.</text>
</comment>
<keyword evidence="6" id="KW-0560">Oxidoreductase</keyword>
<dbReference type="InterPro" id="IPR051205">
    <property type="entry name" value="UbiH/COQ6_monooxygenase"/>
</dbReference>
<organism evidence="9 10">
    <name type="scientific">Ancylobacter novellus</name>
    <name type="common">Thiobacillus novellus</name>
    <dbReference type="NCBI Taxonomy" id="921"/>
    <lineage>
        <taxon>Bacteria</taxon>
        <taxon>Pseudomonadati</taxon>
        <taxon>Pseudomonadota</taxon>
        <taxon>Alphaproteobacteria</taxon>
        <taxon>Hyphomicrobiales</taxon>
        <taxon>Xanthobacteraceae</taxon>
        <taxon>Ancylobacter</taxon>
    </lineage>
</organism>
<dbReference type="PRINTS" id="PR00420">
    <property type="entry name" value="RNGMNOXGNASE"/>
</dbReference>
<evidence type="ECO:0000256" key="6">
    <source>
        <dbReference type="ARBA" id="ARBA00023002"/>
    </source>
</evidence>
<dbReference type="GO" id="GO:0006744">
    <property type="term" value="P:ubiquinone biosynthetic process"/>
    <property type="evidence" value="ECO:0007669"/>
    <property type="project" value="UniProtKB-UniPathway"/>
</dbReference>
<dbReference type="Pfam" id="PF01494">
    <property type="entry name" value="FAD_binding_3"/>
    <property type="match status" value="1"/>
</dbReference>
<dbReference type="EMBL" id="QFQD01000022">
    <property type="protein sequence ID" value="PZQ83210.1"/>
    <property type="molecule type" value="Genomic_DNA"/>
</dbReference>
<protein>
    <submittedName>
        <fullName evidence="9">UbiH/UbiF family hydroxylase</fullName>
    </submittedName>
</protein>
<feature type="domain" description="FAD-binding" evidence="8">
    <location>
        <begin position="10"/>
        <end position="339"/>
    </location>
</feature>
<keyword evidence="7" id="KW-0503">Monooxygenase</keyword>
<dbReference type="NCBIfam" id="NF005691">
    <property type="entry name" value="PRK07494.1"/>
    <property type="match status" value="1"/>
</dbReference>
<dbReference type="GO" id="GO:0071949">
    <property type="term" value="F:FAD binding"/>
    <property type="evidence" value="ECO:0007669"/>
    <property type="project" value="InterPro"/>
</dbReference>
<dbReference type="GO" id="GO:0016705">
    <property type="term" value="F:oxidoreductase activity, acting on paired donors, with incorporation or reduction of molecular oxygen"/>
    <property type="evidence" value="ECO:0007669"/>
    <property type="project" value="InterPro"/>
</dbReference>
<evidence type="ECO:0000256" key="2">
    <source>
        <dbReference type="ARBA" id="ARBA00004749"/>
    </source>
</evidence>
<dbReference type="GO" id="GO:0004497">
    <property type="term" value="F:monooxygenase activity"/>
    <property type="evidence" value="ECO:0007669"/>
    <property type="project" value="UniProtKB-KW"/>
</dbReference>
<evidence type="ECO:0000256" key="1">
    <source>
        <dbReference type="ARBA" id="ARBA00001974"/>
    </source>
</evidence>
<dbReference type="InterPro" id="IPR002938">
    <property type="entry name" value="FAD-bd"/>
</dbReference>
<reference evidence="9 10" key="1">
    <citation type="submission" date="2017-08" db="EMBL/GenBank/DDBJ databases">
        <title>Infants hospitalized years apart are colonized by the same room-sourced microbial strains.</title>
        <authorList>
            <person name="Brooks B."/>
            <person name="Olm M.R."/>
            <person name="Firek B.A."/>
            <person name="Baker R."/>
            <person name="Thomas B.C."/>
            <person name="Morowitz M.J."/>
            <person name="Banfield J.F."/>
        </authorList>
    </citation>
    <scope>NUCLEOTIDE SEQUENCE [LARGE SCALE GENOMIC DNA]</scope>
    <source>
        <strain evidence="9">S2_005_001_R2_27</strain>
    </source>
</reference>
<keyword evidence="5" id="KW-0274">FAD</keyword>
<evidence type="ECO:0000256" key="3">
    <source>
        <dbReference type="ARBA" id="ARBA00005349"/>
    </source>
</evidence>
<dbReference type="SUPFAM" id="SSF51905">
    <property type="entry name" value="FAD/NAD(P)-binding domain"/>
    <property type="match status" value="1"/>
</dbReference>
<dbReference type="InterPro" id="IPR036188">
    <property type="entry name" value="FAD/NAD-bd_sf"/>
</dbReference>
<dbReference type="NCBIfam" id="TIGR01988">
    <property type="entry name" value="Ubi-OHases"/>
    <property type="match status" value="1"/>
</dbReference>
<dbReference type="PANTHER" id="PTHR43876">
    <property type="entry name" value="UBIQUINONE BIOSYNTHESIS MONOOXYGENASE COQ6, MITOCHONDRIAL"/>
    <property type="match status" value="1"/>
</dbReference>
<sequence>MASRFNAGRTVAVAGGGASGLVAALALAAGGLHVTLIAPRRAPDPRTTALMDGSVKALQALGVWPALLPNAAPLRVMRLIDGTRRLLRAPEVDFRAGELGLDAFAWNLENEPLLAALDAAVAGQPAIERIEASVVSVSDGEDGAQIELDDGRVLNVALVAAADGRNSPCRRAAGIEVRLREYPQVAVTATLAHTRPHGDISTEFHTETGPFTLVPLPGERSSVVCVVSPREAEQLMALDADAFARVMERKARSILGTMRQDSPRGNFPLSSRTAMSFARGRIALVGEAAHIIPPIGAQGLNLGIRDAATLAELASAAAKDGEDIGGAGVTEAYERRRRADVESRSFAVDLFNRSLLSGFVPVAGLRGFGLWLLGRSPLLRRAVMREGVGPTRDIPRLLAGEPL</sequence>
<evidence type="ECO:0000256" key="4">
    <source>
        <dbReference type="ARBA" id="ARBA00022630"/>
    </source>
</evidence>
<dbReference type="UniPathway" id="UPA00232"/>
<evidence type="ECO:0000313" key="10">
    <source>
        <dbReference type="Proteomes" id="UP000248887"/>
    </source>
</evidence>
<dbReference type="PANTHER" id="PTHR43876:SF7">
    <property type="entry name" value="UBIQUINONE BIOSYNTHESIS MONOOXYGENASE COQ6, MITOCHONDRIAL"/>
    <property type="match status" value="1"/>
</dbReference>
<evidence type="ECO:0000313" key="9">
    <source>
        <dbReference type="EMBL" id="PZQ83210.1"/>
    </source>
</evidence>
<dbReference type="Proteomes" id="UP000248887">
    <property type="component" value="Unassembled WGS sequence"/>
</dbReference>
<evidence type="ECO:0000256" key="5">
    <source>
        <dbReference type="ARBA" id="ARBA00022827"/>
    </source>
</evidence>
<gene>
    <name evidence="9" type="ORF">DI549_08835</name>
</gene>
<comment type="cofactor">
    <cofactor evidence="1">
        <name>FAD</name>
        <dbReference type="ChEBI" id="CHEBI:57692"/>
    </cofactor>
</comment>